<proteinExistence type="predicted"/>
<keyword evidence="1" id="KW-0175">Coiled coil</keyword>
<name>A0A2H0W8Q3_9BACT</name>
<accession>A0A2H0W8Q3</accession>
<evidence type="ECO:0000313" key="4">
    <source>
        <dbReference type="Proteomes" id="UP000230093"/>
    </source>
</evidence>
<dbReference type="SUPFAM" id="SSF109604">
    <property type="entry name" value="HD-domain/PDEase-like"/>
    <property type="match status" value="1"/>
</dbReference>
<dbReference type="EMBL" id="PEZT01000022">
    <property type="protein sequence ID" value="PIS09033.1"/>
    <property type="molecule type" value="Genomic_DNA"/>
</dbReference>
<dbReference type="Proteomes" id="UP000230093">
    <property type="component" value="Unassembled WGS sequence"/>
</dbReference>
<feature type="region of interest" description="Disordered" evidence="2">
    <location>
        <begin position="1"/>
        <end position="27"/>
    </location>
</feature>
<dbReference type="Gene3D" id="1.10.3210.10">
    <property type="entry name" value="Hypothetical protein af1432"/>
    <property type="match status" value="1"/>
</dbReference>
<reference evidence="4" key="1">
    <citation type="submission" date="2017-09" db="EMBL/GenBank/DDBJ databases">
        <title>Depth-based differentiation of microbial function through sediment-hosted aquifers and enrichment of novel symbionts in the deep terrestrial subsurface.</title>
        <authorList>
            <person name="Probst A.J."/>
            <person name="Ladd B."/>
            <person name="Jarett J.K."/>
            <person name="Geller-Mcgrath D.E."/>
            <person name="Sieber C.M.K."/>
            <person name="Emerson J.B."/>
            <person name="Anantharaman K."/>
            <person name="Thomas B.C."/>
            <person name="Malmstrom R."/>
            <person name="Stieglmeier M."/>
            <person name="Klingl A."/>
            <person name="Woyke T."/>
            <person name="Ryan C.M."/>
            <person name="Banfield J.F."/>
        </authorList>
    </citation>
    <scope>NUCLEOTIDE SEQUENCE [LARGE SCALE GENOMIC DNA]</scope>
</reference>
<evidence type="ECO:0000313" key="3">
    <source>
        <dbReference type="EMBL" id="PIS09033.1"/>
    </source>
</evidence>
<feature type="coiled-coil region" evidence="1">
    <location>
        <begin position="1377"/>
        <end position="1404"/>
    </location>
</feature>
<feature type="compositionally biased region" description="Basic and acidic residues" evidence="2">
    <location>
        <begin position="14"/>
        <end position="26"/>
    </location>
</feature>
<organism evidence="3 4">
    <name type="scientific">Candidatus Beckwithbacteria bacterium CG10_big_fil_rev_8_21_14_0_10_34_10</name>
    <dbReference type="NCBI Taxonomy" id="1974495"/>
    <lineage>
        <taxon>Bacteria</taxon>
        <taxon>Candidatus Beckwithiibacteriota</taxon>
    </lineage>
</organism>
<evidence type="ECO:0000256" key="2">
    <source>
        <dbReference type="SAM" id="MobiDB-lite"/>
    </source>
</evidence>
<evidence type="ECO:0000256" key="1">
    <source>
        <dbReference type="SAM" id="Coils"/>
    </source>
</evidence>
<sequence>MGEGQEDLSLIPERPVKSPLKEEESYSIKVGELPNSERFSQRLTVFDQLVEEAKKHLVESQEEVSEPAEEEPFIIQVFNDVLNRNGWSSEDLDRIGEERLKQGFERIIKEIPFKKRASLQAKGSISYLRQRKKEALLVDPLAGQISKLETEDSSYLPPFLPKEFDQDLKEADLLPFLRQAFSDEDSSFKLRRERLGLAQEQLTSLQKEINKQFANSRPSFDNFKAWFRVHSDHRRQQWRIISLGLTLKNDQKRFQARVLDGVMDSAKLLFLGEVREAFSLDPESMPKTDNLAHEFSENFLRQWVEARSYPPEPHQTQADLEVWLAEVRVREQADNPQGFVRIIQLLETKSLKDKFQIFRDRLQPTLTNFGMDDEKSSEQLERFKSTRVPLELEKSKLERFTDFSSLDGLASSIIETNDLKRWAVLRKDPEIRKRYSPEFIDSLDQRMFELVQMEAITKFDDLPIDNLACFSQSESIATLLLLSIGRRRKYSWEHAVPALKTHVFDKETMANFAAAYPQVKGIEDLAKGIEFADYRFLGRETIAKAADFLVNIAGDKSKDLHLRRLALEGLRHKQIPPEKSSLVWRAEYALSSSMVEKISILKGIEEKININYDRTSMENLFYFYDLEKDEDMKGKLALFLESTTGSAQRYVQSDYSYGGPGNKENCQWYLKEVKSRFEEDIKTLKFDPEKPYKQAELALGMIRTLKVLGVKTEEADQYLFSFLTHTKIPSEYEGSGGIYYGERNVNFEIFNQFYKLASESPDSASFDELVPLLTVSLEKIRDSFEMKDFYHRLLPRLSELSLKKPIPAEISALVSQITWKAFKPSADFPKEKGEEFAPTLKSFLKVLYEHKLATVSLNNLRIDDLPLLFNSNLFLHLVGEPERALLTLSSLEKAALAGPLDSQSLSRLLFREMFNNSGIFEIKRGAIDDLFLQFTSKSDEGLVVELIDIYQNETNHEFKNIIISHLINIHNVILKPNFNFSVQLGEKTVLIKDQVNPKIRQVLTHCLTNYQKEFMGAKNTLDKLLVMQRTSLLINHFTALREPLFGSKEILIDILGKIDSISYQSEKETAVYKNLEGILLPAFKDLIGLEISRQNIRELPKLLDFYCQKAPVNEVFSIFQQVLPVFDKKIREGRPLSQGLTDPFLRSFRREDLILPEEARARIPEETFQRFLPAVEKLAQAVSSEGPIYNFKNEILSLDALRFICRQPERAAEIIELPRKVPKLFDYMETGALKNVKGPVLKWILSNGDVIGRARVFENAFSKKAPLWVQLFIFTESVIGPELATSTSTYPIRTIPKIKIPKGIGASYITREDTGEKEIDLLSHHTIIHRDIASMSVRGKRAMVADNFSGLSDERVAAITEIPFNDFKGVVKKVIWLDRLRQSIEFSRDEARKAEADKRNLKNSPDKLVFKVGTYIHGAPLFSTGANVLDHILISGNLPVEALGEKVGKDSYPFHVDFSIFTEQEIAAHSTTADLITNSISNGYGDKGDLGLNGQLLFVYNRGENSFDEGITSDTGNKSHGLIFGGVPSTDISAIVLRNAQADDLKGEKVLEIVKRSIIENGFYIPIYSLDGTLLFKADEFNQVFKDRNLQLPVEIIDSSYKIGEKLGSNPGGVYLIPGVEETEKSYVKYAIPEAGEDYWEAQSRAWNEYLADRIYREMGVLVPPTRVVKIRELNMFGHVSSWIEGERDEHISKESNYRSGAAVDMLLANWDVGFERNLMSLADRVYRVDNGGSLLFLARGERRTSFGPVVTEIDTMWSAYPGLSEIEMKNQVVELKLKLTDEKIDQLVNSVQLSETDRDFLKRTLRERRDYLYSYFIKEAKKPEEIVVPEKGEQIQKLIEGMAVSQVELSTEVPESLKIFSDEGYQHNGQHLGKHTEKVVTEILQNPEFKNLSLEEQNLALMAGFFHDSGKPTGKRGEVVSRDFDHEVPSASLAAKYLKMWGYSDRSIQIVVKIILNDGVVSDIARGKVREETKKYSPEQFAKLIGSQRILEILRIVNGADVIGTVGEDGFTAIREKYESFFSQTREFLS</sequence>
<gene>
    <name evidence="3" type="ORF">COT75_03655</name>
</gene>
<protein>
    <submittedName>
        <fullName evidence="3">Uncharacterized protein</fullName>
    </submittedName>
</protein>
<comment type="caution">
    <text evidence="3">The sequence shown here is derived from an EMBL/GenBank/DDBJ whole genome shotgun (WGS) entry which is preliminary data.</text>
</comment>